<proteinExistence type="predicted"/>
<dbReference type="InterPro" id="IPR051695">
    <property type="entry name" value="Phosphoglycerate_Mutase"/>
</dbReference>
<reference evidence="2 3" key="1">
    <citation type="submission" date="2021-04" db="EMBL/GenBank/DDBJ databases">
        <title>Draft genome sequence of Paenibacillus cisolokensis, LC2-13A.</title>
        <authorList>
            <person name="Uke A."/>
            <person name="Chhe C."/>
            <person name="Baramee S."/>
            <person name="Kosugi A."/>
        </authorList>
    </citation>
    <scope>NUCLEOTIDE SEQUENCE [LARGE SCALE GENOMIC DNA]</scope>
    <source>
        <strain evidence="2 3">LC2-13A</strain>
    </source>
</reference>
<organism evidence="2 3">
    <name type="scientific">Paenibacillus cisolokensis</name>
    <dbReference type="NCBI Taxonomy" id="1658519"/>
    <lineage>
        <taxon>Bacteria</taxon>
        <taxon>Bacillati</taxon>
        <taxon>Bacillota</taxon>
        <taxon>Bacilli</taxon>
        <taxon>Bacillales</taxon>
        <taxon>Paenibacillaceae</taxon>
        <taxon>Paenibacillus</taxon>
    </lineage>
</organism>
<comment type="caution">
    <text evidence="2">The sequence shown here is derived from an EMBL/GenBank/DDBJ whole genome shotgun (WGS) entry which is preliminary data.</text>
</comment>
<name>A0ABQ4N374_9BACL</name>
<dbReference type="InterPro" id="IPR029033">
    <property type="entry name" value="His_PPase_superfam"/>
</dbReference>
<dbReference type="SMART" id="SM00855">
    <property type="entry name" value="PGAM"/>
    <property type="match status" value="1"/>
</dbReference>
<evidence type="ECO:0000313" key="3">
    <source>
        <dbReference type="Proteomes" id="UP000680304"/>
    </source>
</evidence>
<protein>
    <submittedName>
        <fullName evidence="2">Phosphoglycerate mutase</fullName>
    </submittedName>
</protein>
<dbReference type="PANTHER" id="PTHR46517">
    <property type="entry name" value="FRUCTOSE-2,6-BISPHOSPHATASE TIGAR"/>
    <property type="match status" value="1"/>
</dbReference>
<dbReference type="RefSeq" id="WP_213527946.1">
    <property type="nucleotide sequence ID" value="NZ_BOVJ01000039.1"/>
</dbReference>
<dbReference type="InterPro" id="IPR013078">
    <property type="entry name" value="His_Pase_superF_clade-1"/>
</dbReference>
<accession>A0ABQ4N374</accession>
<keyword evidence="3" id="KW-1185">Reference proteome</keyword>
<evidence type="ECO:0000313" key="2">
    <source>
        <dbReference type="EMBL" id="GIQ62622.1"/>
    </source>
</evidence>
<sequence length="192" mass="21863">METRLYMVRHAESPFVFGEEKSRGLSEQGNKDAARVAETLRGVDVHYIASSSYARAVQTVEPLARLKNLPIVTYDALRERPIKGLDRKASWETLVAAIEKSFDDVDYALEGGETTREAQRRAIPVIEQLLADYAGKHIVIGTHGNIMTAMMHYYDRRYGFGFWKRTTKPDIYEMAFKGSELTGIRRLWSDPS</sequence>
<dbReference type="EMBL" id="BOVJ01000039">
    <property type="protein sequence ID" value="GIQ62622.1"/>
    <property type="molecule type" value="Genomic_DNA"/>
</dbReference>
<dbReference type="Proteomes" id="UP000680304">
    <property type="component" value="Unassembled WGS sequence"/>
</dbReference>
<dbReference type="Gene3D" id="3.40.50.1240">
    <property type="entry name" value="Phosphoglycerate mutase-like"/>
    <property type="match status" value="1"/>
</dbReference>
<dbReference type="CDD" id="cd07067">
    <property type="entry name" value="HP_PGM_like"/>
    <property type="match status" value="1"/>
</dbReference>
<dbReference type="SUPFAM" id="SSF53254">
    <property type="entry name" value="Phosphoglycerate mutase-like"/>
    <property type="match status" value="1"/>
</dbReference>
<dbReference type="PANTHER" id="PTHR46517:SF1">
    <property type="entry name" value="FRUCTOSE-2,6-BISPHOSPHATASE TIGAR"/>
    <property type="match status" value="1"/>
</dbReference>
<dbReference type="Pfam" id="PF00300">
    <property type="entry name" value="His_Phos_1"/>
    <property type="match status" value="1"/>
</dbReference>
<evidence type="ECO:0000256" key="1">
    <source>
        <dbReference type="ARBA" id="ARBA00022801"/>
    </source>
</evidence>
<gene>
    <name evidence="2" type="ORF">PACILC2_11900</name>
</gene>
<keyword evidence="1" id="KW-0378">Hydrolase</keyword>